<evidence type="ECO:0000259" key="1">
    <source>
        <dbReference type="PROSITE" id="PS51186"/>
    </source>
</evidence>
<dbReference type="GO" id="GO:0016747">
    <property type="term" value="F:acyltransferase activity, transferring groups other than amino-acyl groups"/>
    <property type="evidence" value="ECO:0007669"/>
    <property type="project" value="InterPro"/>
</dbReference>
<gene>
    <name evidence="2" type="ORF">E6Q11_06240</name>
</gene>
<dbReference type="SUPFAM" id="SSF55729">
    <property type="entry name" value="Acyl-CoA N-acyltransferases (Nat)"/>
    <property type="match status" value="1"/>
</dbReference>
<evidence type="ECO:0000313" key="2">
    <source>
        <dbReference type="EMBL" id="TXG75886.1"/>
    </source>
</evidence>
<protein>
    <submittedName>
        <fullName evidence="2">GNAT family N-acetyltransferase</fullName>
    </submittedName>
</protein>
<dbReference type="CDD" id="cd04301">
    <property type="entry name" value="NAT_SF"/>
    <property type="match status" value="1"/>
</dbReference>
<keyword evidence="2" id="KW-0808">Transferase</keyword>
<sequence length="270" mass="29531">MIYADHSLSQKLERTEARANAAVVESRARHSHEIAAEWIKIAGTYALFDGCVSPLTQTFCLGMFDEITETELSSIESFFRKHGAAVNHEVSPLADISLMSMLNNRGYRPIELSNVMFMSIDDQTRAYAKISSISTRIINSGEEKLWAQTSAQGWLTEGVNLSDFMLDFGIISARSQGGFAFIAEIDAKPIATGMLFIFDDVALLGGASTAPEQRGLGAQSALLQARLSFAQSRGCNIAMMCAAPGSQSQRNAEKNGFGVAYTRTKWHREI</sequence>
<dbReference type="PROSITE" id="PS51186">
    <property type="entry name" value="GNAT"/>
    <property type="match status" value="1"/>
</dbReference>
<proteinExistence type="predicted"/>
<dbReference type="InterPro" id="IPR000182">
    <property type="entry name" value="GNAT_dom"/>
</dbReference>
<dbReference type="EMBL" id="SSDS01000097">
    <property type="protein sequence ID" value="TXG75886.1"/>
    <property type="molecule type" value="Genomic_DNA"/>
</dbReference>
<feature type="domain" description="N-acetyltransferase" evidence="1">
    <location>
        <begin position="133"/>
        <end position="270"/>
    </location>
</feature>
<name>A0A5C7J5N9_9BACT</name>
<reference evidence="2 3" key="1">
    <citation type="submission" date="2018-09" db="EMBL/GenBank/DDBJ databases">
        <title>Metagenome Assembled Genomes from an Advanced Water Purification Facility.</title>
        <authorList>
            <person name="Stamps B.W."/>
            <person name="Spear J.R."/>
        </authorList>
    </citation>
    <scope>NUCLEOTIDE SEQUENCE [LARGE SCALE GENOMIC DNA]</scope>
    <source>
        <strain evidence="2">Bin_63_2</strain>
    </source>
</reference>
<dbReference type="Gene3D" id="3.40.630.30">
    <property type="match status" value="1"/>
</dbReference>
<dbReference type="Pfam" id="PF00583">
    <property type="entry name" value="Acetyltransf_1"/>
    <property type="match status" value="1"/>
</dbReference>
<organism evidence="2 3">
    <name type="scientific">Candidatus Dojkabacteria bacterium</name>
    <dbReference type="NCBI Taxonomy" id="2099670"/>
    <lineage>
        <taxon>Bacteria</taxon>
        <taxon>Candidatus Dojkabacteria</taxon>
    </lineage>
</organism>
<dbReference type="AlphaFoldDB" id="A0A5C7J5N9"/>
<evidence type="ECO:0000313" key="3">
    <source>
        <dbReference type="Proteomes" id="UP000321026"/>
    </source>
</evidence>
<accession>A0A5C7J5N9</accession>
<dbReference type="Proteomes" id="UP000321026">
    <property type="component" value="Unassembled WGS sequence"/>
</dbReference>
<comment type="caution">
    <text evidence="2">The sequence shown here is derived from an EMBL/GenBank/DDBJ whole genome shotgun (WGS) entry which is preliminary data.</text>
</comment>
<dbReference type="InterPro" id="IPR016181">
    <property type="entry name" value="Acyl_CoA_acyltransferase"/>
</dbReference>